<evidence type="ECO:0000313" key="2">
    <source>
        <dbReference type="EMBL" id="CAB4028786.1"/>
    </source>
</evidence>
<comment type="caution">
    <text evidence="2">The sequence shown here is derived from an EMBL/GenBank/DDBJ whole genome shotgun (WGS) entry which is preliminary data.</text>
</comment>
<gene>
    <name evidence="2" type="ORF">PACLA_8A070613</name>
</gene>
<feature type="compositionally biased region" description="Acidic residues" evidence="1">
    <location>
        <begin position="113"/>
        <end position="124"/>
    </location>
</feature>
<feature type="non-terminal residue" evidence="2">
    <location>
        <position position="279"/>
    </location>
</feature>
<evidence type="ECO:0000313" key="3">
    <source>
        <dbReference type="Proteomes" id="UP001152795"/>
    </source>
</evidence>
<accession>A0A7D9JFV7</accession>
<dbReference type="Proteomes" id="UP001152795">
    <property type="component" value="Unassembled WGS sequence"/>
</dbReference>
<name>A0A7D9JFV7_PARCT</name>
<protein>
    <submittedName>
        <fullName evidence="2">Uncharacterized protein</fullName>
    </submittedName>
</protein>
<feature type="region of interest" description="Disordered" evidence="1">
    <location>
        <begin position="81"/>
        <end position="132"/>
    </location>
</feature>
<reference evidence="2" key="1">
    <citation type="submission" date="2020-04" db="EMBL/GenBank/DDBJ databases">
        <authorList>
            <person name="Alioto T."/>
            <person name="Alioto T."/>
            <person name="Gomez Garrido J."/>
        </authorList>
    </citation>
    <scope>NUCLEOTIDE SEQUENCE</scope>
    <source>
        <strain evidence="2">A484AB</strain>
    </source>
</reference>
<sequence>MSIDAYAVVEFLQEKSVEVVVKSWIEHSEGDLICYWPRTNVQRKVKKLEMPDKENWQRYKVRIFGYAATLKRAHKIAKRALATSNVDSSGSADEDSDSAPREKRPRNKTSLEEFPDYSDNDTDNNESNGSKKKEGFSFVAEQNTPVLTPLLPPAPTFVSQLSARDSLQSTSSVISAAVSQILSTDPMMELLYVTFFIQILVHGLLMCTCCFQRSVLTKLDTLIEKHDETLSILRVLLSATRGVNDKELLDDILPSPLDTVEEITEFCSRLDDEEFRKKM</sequence>
<dbReference type="AlphaFoldDB" id="A0A7D9JFV7"/>
<organism evidence="2 3">
    <name type="scientific">Paramuricea clavata</name>
    <name type="common">Red gorgonian</name>
    <name type="synonym">Violescent sea-whip</name>
    <dbReference type="NCBI Taxonomy" id="317549"/>
    <lineage>
        <taxon>Eukaryota</taxon>
        <taxon>Metazoa</taxon>
        <taxon>Cnidaria</taxon>
        <taxon>Anthozoa</taxon>
        <taxon>Octocorallia</taxon>
        <taxon>Malacalcyonacea</taxon>
        <taxon>Plexauridae</taxon>
        <taxon>Paramuricea</taxon>
    </lineage>
</organism>
<keyword evidence="3" id="KW-1185">Reference proteome</keyword>
<dbReference type="OrthoDB" id="5989961at2759"/>
<proteinExistence type="predicted"/>
<evidence type="ECO:0000256" key="1">
    <source>
        <dbReference type="SAM" id="MobiDB-lite"/>
    </source>
</evidence>
<dbReference type="EMBL" id="CACRXK020015724">
    <property type="protein sequence ID" value="CAB4028786.1"/>
    <property type="molecule type" value="Genomic_DNA"/>
</dbReference>